<evidence type="ECO:0000313" key="3">
    <source>
        <dbReference type="Proteomes" id="UP000249061"/>
    </source>
</evidence>
<sequence>MLTDAQRLSTRRVIAVMNNKGGVGKTSVTANVAGVLAVSGKRVLVIDLDPQGNLGRDLGYRNEEGLDDEGRSLFDTLSNGVPLAPVRGIRDYSDEGRGRLDVIPGGRWTAMLADVLSGMAQRGADPSERLAEALAEIAGEYDLVLLDTPPGEANVQRQALIAARRILIPTIVDDGSLDGLGGLAARVADVRSINPTLSVLGVVLFSLNSSAKRIEEQTRAELTVMLGDIAPVFAATIRQAQAAAVDARRRGQLVFEVAKDFSETRFNWTKELDDAEKGSVETPARIAASSTGLAADYVNLTKQLLVHLVEQEQLEQGMTA</sequence>
<dbReference type="InterPro" id="IPR025669">
    <property type="entry name" value="AAA_dom"/>
</dbReference>
<gene>
    <name evidence="2" type="ORF">DI536_35940</name>
</gene>
<dbReference type="Pfam" id="PF13614">
    <property type="entry name" value="AAA_31"/>
    <property type="match status" value="1"/>
</dbReference>
<dbReference type="InterPro" id="IPR027417">
    <property type="entry name" value="P-loop_NTPase"/>
</dbReference>
<dbReference type="SUPFAM" id="SSF52540">
    <property type="entry name" value="P-loop containing nucleoside triphosphate hydrolases"/>
    <property type="match status" value="1"/>
</dbReference>
<dbReference type="PANTHER" id="PTHR13696:SF52">
    <property type="entry name" value="PARA FAMILY PROTEIN CT_582"/>
    <property type="match status" value="1"/>
</dbReference>
<evidence type="ECO:0000313" key="2">
    <source>
        <dbReference type="EMBL" id="PZR03486.1"/>
    </source>
</evidence>
<dbReference type="AlphaFoldDB" id="A0A2W5SVC6"/>
<comment type="caution">
    <text evidence="2">The sequence shown here is derived from an EMBL/GenBank/DDBJ whole genome shotgun (WGS) entry which is preliminary data.</text>
</comment>
<dbReference type="CDD" id="cd02042">
    <property type="entry name" value="ParAB_family"/>
    <property type="match status" value="1"/>
</dbReference>
<name>A0A2W5SVC6_9BACT</name>
<protein>
    <recommendedName>
        <fullName evidence="1">AAA domain-containing protein</fullName>
    </recommendedName>
</protein>
<evidence type="ECO:0000259" key="1">
    <source>
        <dbReference type="Pfam" id="PF13614"/>
    </source>
</evidence>
<dbReference type="PANTHER" id="PTHR13696">
    <property type="entry name" value="P-LOOP CONTAINING NUCLEOSIDE TRIPHOSPHATE HYDROLASE"/>
    <property type="match status" value="1"/>
</dbReference>
<dbReference type="Gene3D" id="3.40.50.300">
    <property type="entry name" value="P-loop containing nucleotide triphosphate hydrolases"/>
    <property type="match status" value="1"/>
</dbReference>
<organism evidence="2 3">
    <name type="scientific">Archangium gephyra</name>
    <dbReference type="NCBI Taxonomy" id="48"/>
    <lineage>
        <taxon>Bacteria</taxon>
        <taxon>Pseudomonadati</taxon>
        <taxon>Myxococcota</taxon>
        <taxon>Myxococcia</taxon>
        <taxon>Myxococcales</taxon>
        <taxon>Cystobacterineae</taxon>
        <taxon>Archangiaceae</taxon>
        <taxon>Archangium</taxon>
    </lineage>
</organism>
<reference evidence="2 3" key="1">
    <citation type="submission" date="2017-08" db="EMBL/GenBank/DDBJ databases">
        <title>Infants hospitalized years apart are colonized by the same room-sourced microbial strains.</title>
        <authorList>
            <person name="Brooks B."/>
            <person name="Olm M.R."/>
            <person name="Firek B.A."/>
            <person name="Baker R."/>
            <person name="Thomas B.C."/>
            <person name="Morowitz M.J."/>
            <person name="Banfield J.F."/>
        </authorList>
    </citation>
    <scope>NUCLEOTIDE SEQUENCE [LARGE SCALE GENOMIC DNA]</scope>
    <source>
        <strain evidence="2">S2_003_000_R2_14</strain>
    </source>
</reference>
<dbReference type="EMBL" id="QFQP01000087">
    <property type="protein sequence ID" value="PZR03486.1"/>
    <property type="molecule type" value="Genomic_DNA"/>
</dbReference>
<dbReference type="Proteomes" id="UP000249061">
    <property type="component" value="Unassembled WGS sequence"/>
</dbReference>
<proteinExistence type="predicted"/>
<accession>A0A2W5SVC6</accession>
<feature type="domain" description="AAA" evidence="1">
    <location>
        <begin position="12"/>
        <end position="198"/>
    </location>
</feature>
<dbReference type="InterPro" id="IPR050678">
    <property type="entry name" value="DNA_Partitioning_ATPase"/>
</dbReference>